<comment type="caution">
    <text evidence="1">The sequence shown here is derived from an EMBL/GenBank/DDBJ whole genome shotgun (WGS) entry which is preliminary data.</text>
</comment>
<proteinExistence type="predicted"/>
<dbReference type="Proteomes" id="UP000297407">
    <property type="component" value="Unassembled WGS sequence"/>
</dbReference>
<dbReference type="AlphaFoldDB" id="A0A4Z0L8A4"/>
<dbReference type="OrthoDB" id="1436875at2"/>
<keyword evidence="2" id="KW-1185">Reference proteome</keyword>
<dbReference type="InterPro" id="IPR011990">
    <property type="entry name" value="TPR-like_helical_dom_sf"/>
</dbReference>
<gene>
    <name evidence="1" type="ORF">E4635_12290</name>
</gene>
<protein>
    <recommendedName>
        <fullName evidence="3">Tetratricopeptide repeat protein</fullName>
    </recommendedName>
</protein>
<evidence type="ECO:0008006" key="3">
    <source>
        <dbReference type="Google" id="ProtNLM"/>
    </source>
</evidence>
<evidence type="ECO:0000313" key="2">
    <source>
        <dbReference type="Proteomes" id="UP000297407"/>
    </source>
</evidence>
<dbReference type="SUPFAM" id="SSF48452">
    <property type="entry name" value="TPR-like"/>
    <property type="match status" value="1"/>
</dbReference>
<dbReference type="Gene3D" id="1.25.40.10">
    <property type="entry name" value="Tetratricopeptide repeat domain"/>
    <property type="match status" value="1"/>
</dbReference>
<accession>A0A4Z0L8A4</accession>
<sequence>MKKILIALLLVPSFSYSQEKEIKNGTYISTRQTEKLKLNLVDGNKYELVFLYGNYEKKGDTLFLGNQVGKKSYFSAKFHSDAGISNKVTVKIKNKYITTFMTQIYVGTQDGSLPVQYKKLSELVNNESLDYEAEELSFTINRSQYLYLVYENYEGKTALSKYTVPNKVSGIDADFEMNNFGDIQLKAYYNKENNELVIADLFGKNPLAFKLEGNIESEIKYEVQPDEIKNLASWTYEGKDKDESGLGYAVADSAAAPKYDFKLKTENNLAEALKATQKAASKYLVLYYDPKNKNAQKEFDGFIQSQSTEVSYMLYDGYDAKYDLYNYYRLTDKDRSWIKKNHISESQNVIVVNSDGMVLSTSKGNLEANKNLFYYYDVFYSTLNRLNALLTFDKSIHTEKISDAALLKAFAQVSALDTYGLSEDLYAPEPPAAENTDLAATVVTVDETPQYKKTEVKLDKNQVDKYWQRLLKAYGKEANPNMELVAVISKEIKNEGFSRQFFGTEKTLNDTDFNAIEYLLKHYDAIKAEQNKTADSSYLAENIGKVISDALYKNNTLPQGEITTGQQQKSIEMYKRLAAKESDNLEINRNYFYVVSAMAEKLHVEDLYIDQYNDFFTKLFDGKTGIIEKIDELYTQKDNYNYESWGDFKNYFSNLSNEAAWFVVTKSNNPEHVKKAIKWSESSLAIAKNNAYYLDTLARLYYKNGEKEKAVKTQEQAVRYSEGIDEETKEDIEATLQKMKTGTY</sequence>
<evidence type="ECO:0000313" key="1">
    <source>
        <dbReference type="EMBL" id="TGD57391.1"/>
    </source>
</evidence>
<dbReference type="EMBL" id="SRLH01000006">
    <property type="protein sequence ID" value="TGD57391.1"/>
    <property type="molecule type" value="Genomic_DNA"/>
</dbReference>
<organism evidence="1 2">
    <name type="scientific">Flavobacterium humi</name>
    <dbReference type="NCBI Taxonomy" id="2562683"/>
    <lineage>
        <taxon>Bacteria</taxon>
        <taxon>Pseudomonadati</taxon>
        <taxon>Bacteroidota</taxon>
        <taxon>Flavobacteriia</taxon>
        <taxon>Flavobacteriales</taxon>
        <taxon>Flavobacteriaceae</taxon>
        <taxon>Flavobacterium</taxon>
    </lineage>
</organism>
<reference evidence="1 2" key="1">
    <citation type="submission" date="2019-04" db="EMBL/GenBank/DDBJ databases">
        <title>Flavobacterium sp. strain DS2-A Genome sequencing and assembly.</title>
        <authorList>
            <person name="Kim I."/>
        </authorList>
    </citation>
    <scope>NUCLEOTIDE SEQUENCE [LARGE SCALE GENOMIC DNA]</scope>
    <source>
        <strain evidence="1 2">DS2-A</strain>
    </source>
</reference>
<dbReference type="RefSeq" id="WP_135526996.1">
    <property type="nucleotide sequence ID" value="NZ_SRLH01000006.1"/>
</dbReference>
<name>A0A4Z0L8A4_9FLAO</name>